<dbReference type="AlphaFoldDB" id="A0A078GUX7"/>
<dbReference type="SUPFAM" id="SSF51126">
    <property type="entry name" value="Pectin lyase-like"/>
    <property type="match status" value="1"/>
</dbReference>
<dbReference type="InterPro" id="IPR012334">
    <property type="entry name" value="Pectin_lyas_fold"/>
</dbReference>
<dbReference type="InterPro" id="IPR011050">
    <property type="entry name" value="Pectin_lyase_fold/virulence"/>
</dbReference>
<feature type="region of interest" description="Disordered" evidence="1">
    <location>
        <begin position="54"/>
        <end position="97"/>
    </location>
</feature>
<keyword evidence="3" id="KW-1185">Reference proteome</keyword>
<dbReference type="PaxDb" id="3708-A0A078GUX7"/>
<protein>
    <submittedName>
        <fullName evidence="2">BnaC07g12660D protein</fullName>
    </submittedName>
</protein>
<name>A0A078GUX7_BRANA</name>
<feature type="compositionally biased region" description="Polar residues" evidence="1">
    <location>
        <begin position="54"/>
        <end position="83"/>
    </location>
</feature>
<organism evidence="2 3">
    <name type="scientific">Brassica napus</name>
    <name type="common">Rape</name>
    <dbReference type="NCBI Taxonomy" id="3708"/>
    <lineage>
        <taxon>Eukaryota</taxon>
        <taxon>Viridiplantae</taxon>
        <taxon>Streptophyta</taxon>
        <taxon>Embryophyta</taxon>
        <taxon>Tracheophyta</taxon>
        <taxon>Spermatophyta</taxon>
        <taxon>Magnoliopsida</taxon>
        <taxon>eudicotyledons</taxon>
        <taxon>Gunneridae</taxon>
        <taxon>Pentapetalae</taxon>
        <taxon>rosids</taxon>
        <taxon>malvids</taxon>
        <taxon>Brassicales</taxon>
        <taxon>Brassicaceae</taxon>
        <taxon>Brassiceae</taxon>
        <taxon>Brassica</taxon>
    </lineage>
</organism>
<proteinExistence type="predicted"/>
<evidence type="ECO:0000256" key="1">
    <source>
        <dbReference type="SAM" id="MobiDB-lite"/>
    </source>
</evidence>
<evidence type="ECO:0000313" key="3">
    <source>
        <dbReference type="Proteomes" id="UP000028999"/>
    </source>
</evidence>
<dbReference type="Gramene" id="CDY28438">
    <property type="protein sequence ID" value="CDY28438"/>
    <property type="gene ID" value="GSBRNA2T00040315001"/>
</dbReference>
<accession>A0A078GUX7</accession>
<dbReference type="SMR" id="A0A078GUX7"/>
<dbReference type="EMBL" id="LK032220">
    <property type="protein sequence ID" value="CDY28438.1"/>
    <property type="molecule type" value="Genomic_DNA"/>
</dbReference>
<evidence type="ECO:0000313" key="2">
    <source>
        <dbReference type="EMBL" id="CDY28438.1"/>
    </source>
</evidence>
<dbReference type="Gene3D" id="2.160.20.10">
    <property type="entry name" value="Single-stranded right-handed beta-helix, Pectin lyase-like"/>
    <property type="match status" value="1"/>
</dbReference>
<dbReference type="GO" id="GO:0030570">
    <property type="term" value="F:pectate lyase activity"/>
    <property type="evidence" value="ECO:0007669"/>
    <property type="project" value="InterPro"/>
</dbReference>
<dbReference type="PANTHER" id="PTHR31683:SF11">
    <property type="entry name" value="PECTATE LYASE"/>
    <property type="match status" value="1"/>
</dbReference>
<reference evidence="2 3" key="1">
    <citation type="journal article" date="2014" name="Science">
        <title>Plant genetics. Early allopolyploid evolution in the post-Neolithic Brassica napus oilseed genome.</title>
        <authorList>
            <person name="Chalhoub B."/>
            <person name="Denoeud F."/>
            <person name="Liu S."/>
            <person name="Parkin I.A."/>
            <person name="Tang H."/>
            <person name="Wang X."/>
            <person name="Chiquet J."/>
            <person name="Belcram H."/>
            <person name="Tong C."/>
            <person name="Samans B."/>
            <person name="Correa M."/>
            <person name="Da Silva C."/>
            <person name="Just J."/>
            <person name="Falentin C."/>
            <person name="Koh C.S."/>
            <person name="Le Clainche I."/>
            <person name="Bernard M."/>
            <person name="Bento P."/>
            <person name="Noel B."/>
            <person name="Labadie K."/>
            <person name="Alberti A."/>
            <person name="Charles M."/>
            <person name="Arnaud D."/>
            <person name="Guo H."/>
            <person name="Daviaud C."/>
            <person name="Alamery S."/>
            <person name="Jabbari K."/>
            <person name="Zhao M."/>
            <person name="Edger P.P."/>
            <person name="Chelaifa H."/>
            <person name="Tack D."/>
            <person name="Lassalle G."/>
            <person name="Mestiri I."/>
            <person name="Schnel N."/>
            <person name="Le Paslier M.C."/>
            <person name="Fan G."/>
            <person name="Renault V."/>
            <person name="Bayer P.E."/>
            <person name="Golicz A.A."/>
            <person name="Manoli S."/>
            <person name="Lee T.H."/>
            <person name="Thi V.H."/>
            <person name="Chalabi S."/>
            <person name="Hu Q."/>
            <person name="Fan C."/>
            <person name="Tollenaere R."/>
            <person name="Lu Y."/>
            <person name="Battail C."/>
            <person name="Shen J."/>
            <person name="Sidebottom C.H."/>
            <person name="Wang X."/>
            <person name="Canaguier A."/>
            <person name="Chauveau A."/>
            <person name="Berard A."/>
            <person name="Deniot G."/>
            <person name="Guan M."/>
            <person name="Liu Z."/>
            <person name="Sun F."/>
            <person name="Lim Y.P."/>
            <person name="Lyons E."/>
            <person name="Town C.D."/>
            <person name="Bancroft I."/>
            <person name="Wang X."/>
            <person name="Meng J."/>
            <person name="Ma J."/>
            <person name="Pires J.C."/>
            <person name="King G.J."/>
            <person name="Brunel D."/>
            <person name="Delourme R."/>
            <person name="Renard M."/>
            <person name="Aury J.M."/>
            <person name="Adams K.L."/>
            <person name="Batley J."/>
            <person name="Snowdon R.J."/>
            <person name="Tost J."/>
            <person name="Edwards D."/>
            <person name="Zhou Y."/>
            <person name="Hua W."/>
            <person name="Sharpe A.G."/>
            <person name="Paterson A.H."/>
            <person name="Guan C."/>
            <person name="Wincker P."/>
        </authorList>
    </citation>
    <scope>NUCLEOTIDE SEQUENCE [LARGE SCALE GENOMIC DNA]</scope>
    <source>
        <strain evidence="3">cv. Darmor-bzh</strain>
    </source>
</reference>
<sequence>MGITLKHELIVGSYKTINGRGTSVEITGHWCLTIQQVSHVIIHNVHIHHYRPSGNTLVASSPQRTTTIETSPASLVEESTGTRPTVFLRPWEPPTET</sequence>
<dbReference type="PANTHER" id="PTHR31683">
    <property type="entry name" value="PECTATE LYASE 18-RELATED"/>
    <property type="match status" value="1"/>
</dbReference>
<dbReference type="InterPro" id="IPR045032">
    <property type="entry name" value="PEL"/>
</dbReference>
<dbReference type="Proteomes" id="UP000028999">
    <property type="component" value="Unassembled WGS sequence"/>
</dbReference>
<dbReference type="STRING" id="3708.A0A078GUX7"/>
<gene>
    <name evidence="2" type="primary">BnaC07g12660D</name>
    <name evidence="2" type="ORF">GSBRNA2T00040315001</name>
</gene>